<dbReference type="Gene3D" id="2.60.220.50">
    <property type="match status" value="1"/>
</dbReference>
<keyword evidence="8" id="KW-0677">Repeat</keyword>
<feature type="transmembrane region" description="Helical" evidence="21">
    <location>
        <begin position="5841"/>
        <end position="5861"/>
    </location>
</feature>
<dbReference type="FunFam" id="2.60.40.2030:FF:000031">
    <property type="entry name" value="Adhesion G protein-coupled receptor V1"/>
    <property type="match status" value="1"/>
</dbReference>
<comment type="similarity">
    <text evidence="4">Belongs to the G-protein coupled receptor 2 family. Adhesion G-protein coupled receptor (ADGR) subfamily.</text>
</comment>
<dbReference type="GO" id="GO:0004930">
    <property type="term" value="F:G protein-coupled receptor activity"/>
    <property type="evidence" value="ECO:0007669"/>
    <property type="project" value="UniProtKB-KW"/>
</dbReference>
<dbReference type="InterPro" id="IPR038081">
    <property type="entry name" value="CalX-like_sf"/>
</dbReference>
<evidence type="ECO:0000256" key="9">
    <source>
        <dbReference type="ARBA" id="ARBA00022801"/>
    </source>
</evidence>
<dbReference type="InterPro" id="IPR057244">
    <property type="entry name" value="GAIN_B"/>
</dbReference>
<dbReference type="InterPro" id="IPR000832">
    <property type="entry name" value="GPCR_2_secretin-like"/>
</dbReference>
<evidence type="ECO:0000256" key="16">
    <source>
        <dbReference type="ARBA" id="ARBA00023224"/>
    </source>
</evidence>
<keyword evidence="5" id="KW-1003">Cell membrane</keyword>
<dbReference type="GO" id="GO:0060171">
    <property type="term" value="C:stereocilium membrane"/>
    <property type="evidence" value="ECO:0007669"/>
    <property type="project" value="UniProtKB-SubCell"/>
</dbReference>
<dbReference type="FunFam" id="2.60.40.2030:FF:000028">
    <property type="entry name" value="Adhesion G-protein coupled receptor V1"/>
    <property type="match status" value="1"/>
</dbReference>
<evidence type="ECO:0000256" key="4">
    <source>
        <dbReference type="ARBA" id="ARBA00007343"/>
    </source>
</evidence>
<protein>
    <recommendedName>
        <fullName evidence="18">Adhesion G-protein coupled receptor V1</fullName>
    </recommendedName>
    <alternativeName>
        <fullName evidence="20">G-protein coupled receptor 98</fullName>
    </alternativeName>
    <alternativeName>
        <fullName evidence="19">Very large G-protein coupled receptor 1</fullName>
    </alternativeName>
</protein>
<dbReference type="PROSITE" id="PS50261">
    <property type="entry name" value="G_PROTEIN_RECEP_F2_4"/>
    <property type="match status" value="1"/>
</dbReference>
<dbReference type="GO" id="GO:0007601">
    <property type="term" value="P:visual perception"/>
    <property type="evidence" value="ECO:0007669"/>
    <property type="project" value="TreeGrafter"/>
</dbReference>
<feature type="transmembrane region" description="Helical" evidence="21">
    <location>
        <begin position="5912"/>
        <end position="5932"/>
    </location>
</feature>
<evidence type="ECO:0000256" key="13">
    <source>
        <dbReference type="ARBA" id="ARBA00023136"/>
    </source>
</evidence>
<evidence type="ECO:0000256" key="12">
    <source>
        <dbReference type="ARBA" id="ARBA00023040"/>
    </source>
</evidence>
<dbReference type="FunFam" id="2.60.40.2030:FF:000020">
    <property type="entry name" value="Adhesion G protein-coupled receptor V1"/>
    <property type="match status" value="1"/>
</dbReference>
<keyword evidence="15" id="KW-0675">Receptor</keyword>
<dbReference type="Gene3D" id="2.60.120.200">
    <property type="match status" value="1"/>
</dbReference>
<dbReference type="GO" id="GO:0071277">
    <property type="term" value="P:cellular response to calcium ion"/>
    <property type="evidence" value="ECO:0007669"/>
    <property type="project" value="TreeGrafter"/>
</dbReference>
<keyword evidence="14" id="KW-1015">Disulfide bond</keyword>
<name>A0AAV7W6D9_PLEWA</name>
<keyword evidence="9" id="KW-0378">Hydrolase</keyword>
<keyword evidence="13 21" id="KW-0472">Membrane</keyword>
<evidence type="ECO:0000313" key="24">
    <source>
        <dbReference type="EMBL" id="KAJ1208694.1"/>
    </source>
</evidence>
<dbReference type="FunFam" id="2.60.40.2030:FF:000017">
    <property type="entry name" value="Adhesion G protein-coupled receptor V1"/>
    <property type="match status" value="4"/>
</dbReference>
<dbReference type="SMART" id="SM00303">
    <property type="entry name" value="GPS"/>
    <property type="match status" value="1"/>
</dbReference>
<dbReference type="InterPro" id="IPR046338">
    <property type="entry name" value="GAIN_dom_sf"/>
</dbReference>
<dbReference type="PROSITE" id="PS50912">
    <property type="entry name" value="EAR"/>
    <property type="match status" value="1"/>
</dbReference>
<dbReference type="InterPro" id="IPR026919">
    <property type="entry name" value="ADGRV1"/>
</dbReference>
<evidence type="ECO:0000259" key="22">
    <source>
        <dbReference type="PROSITE" id="PS50221"/>
    </source>
</evidence>
<feature type="domain" description="G-protein coupled receptors family 2 profile 2" evidence="23">
    <location>
        <begin position="5838"/>
        <end position="6089"/>
    </location>
</feature>
<evidence type="ECO:0000256" key="19">
    <source>
        <dbReference type="ARBA" id="ARBA00078072"/>
    </source>
</evidence>
<dbReference type="Gene3D" id="2.60.40.2030">
    <property type="match status" value="35"/>
</dbReference>
<dbReference type="InterPro" id="IPR003644">
    <property type="entry name" value="Calx_beta"/>
</dbReference>
<dbReference type="FunFam" id="2.60.40.2030:FF:000007">
    <property type="entry name" value="Adhesion G-protein coupled receptor V1"/>
    <property type="match status" value="5"/>
</dbReference>
<sequence length="6198" mass="676877">MPVALRVEPGTIEGFVGRSMLHLFILSNFLLVLIISSAAGQTEVKFAGQTEFFVNESSTTVIRLVIERTGVPANITAIVSLIGPNTLDFVETVTAAFIPATETNRTVFIPIFDDDLPEADETFVFLLSLPNPSPSTKLGAPRSATITILSNDNAFGVISFNMSSLITVTEVRGRNQSVPITLIREKGTYGTVIVTLEVVDGPNPPEEDIRPVRDNITFPPGRSFLIYNLTVLDDQIPENDEIYSVLLKNVMGGAEINTTRSSFQINIMKNDSPVRFTQTAYMVPETDTILVIQVVRGKTNGDSIIGSDTSEVSIRYSILMGNSTSHARLDFDFVDLQPNRTIVFPPKVYEAYIRFRILDDAIPEIAESFQIMLLEESLLGDAVLQSPQIVLVTIEPNDKPYGVLSINSVLFTQAVIINEDLTTRFEGITIVRNGGTHGNVSVNWIITRNSSDPLPVTTDLWPASGVLHFAQGEMQAPIILNIISDETPEEAETYLLRILENTTQGGAEVGKPADLLFYMQDSDDVYGLIKFHRVEDQVIESSPKGRFLSLTFARQGGTVGDVRLTYTALYIPAGPIDPLRAREGVLNVSTKNNIIFSEGKPQINIKLPIRNDAFLQNGAHFVVKMENAELVNVFPSIPPVTPRLENMQNISLKVTPEIANGEIGFISKLPIVTNEPEDFSSNLVSIPLHRDGTDGQATVFWSLTPSNLNPKSVTVEDLSPFNGSVIFLTGQSDTFINITIKADDIPELNESVIISLDRISVENQILKSGFTSCELIILGNDDPGGVFEFSPSSRGPYVIHEGDSVVLKIARSKGILVRQFLRYVIEPRDSNEFYGNTGILEFKPGEKEILITLLSRKDGIPELDETYCVVLSSHSESPSTLGESTRVNITIVKNDDPHGVIEFSADGLKVAISESKDEEKFSAHYAVVRNQGHFGDVSISWAIEPAFTNDISPLQGTIFFDNTEFSKNITIYSLPDEVPEALETFTITLYNATGGARLGNIISADLLITKNDDPMYFADPILVRVGEGEMSNFTVMRNGSADFRSTVMYATINGGASAEEGDFIPATEGELLVFEVGDTMHNISVLTKEDDVPETDEPFYILLYNATGDTVVYGNGRATIIIEANDDPNGIFFLEPLDKSVEEGKANNFTVVRQRGHFGNVSLFWRLLWNQSVLSPGVEFLETSGILLFMDGEEFKPISLYAISDTIPEFNEFYNLELANASGGQPGPGGQLAITNLNVTVMIPFNDDPFGVFFISPESLVREMAEDVVSEEDMSYITSFSILRQQGTFGDVRVGWEILSSVFPSGLPPMMDFILFGSFPHAVKSQPHKRHHQSGTDALYFSGATDAFGIVSQHYFHNMKNTLANFTFSAWVQPEPNTDGFIIAKGNEDALMYYGVKLHTNDSHVDLMLYYITQEINITHVAKTTALKYFEENTWFHFIITLDDGIIEFYLDGSPVFGGMKSLKGEAIIDGPGTVHIGAGVNGGSRYTGLMQDVRLYQRKLTVAEIRELHVAPPKSDLHPISGYLEYRQGETMKSFIVSAKDDQETEGEELFLLKLVSVYGGARISEENTTATLRIQKSDNANGLFGFTGLCIPEVSEEGSTISCVVERTRGALDSVIVIYTITSISPTNINMTVTDFANNNGSIAFIPYQTSEVLNLHVLDDDIPELTEHFRVTLVSAVSGDGKTGSTPTSGASIDPGKKSTDIAVKASDHPYGLFQFSLGLPPQPSDPLILPAATAPSITVNEEIGQIRLLVVRAQGLLERVMVNYRTNSMTAVSPDDYSEASGNLEFEPGERYKHIIVNITDDSVPELAKSFRVELFNPEGGVDELLRDDGSASGDGDMQFFLPAFHKRASLGAASHITVTIESSDDAHGVFGFSSESLFVNATEPEGGYSIVTLQVVREQGALSLVTLYWNINSDPTGDLVSNHGNITFGVGQRKANITLQISPDDIPELDKTFSVSITNVSTGRLGALTSAALTVLANDDPYGLFIFSAKNRPIQVQEETINITLTIVRLRGLMGIVRVTYRTMRDSDRSPYFPANAARATQGKDYVPISGSVIFTANLSNATIDVPILDDAEPEKAEYVFVELTSVSLIEGAQNRTILDSPRLGTSGDAIAQILINANDDAFGVLQLSSTAVRVAENYIGPIINVSRIGGMFGDVSVKFVAVPITAVAGEDYSVASSDVVLLDGETSKAVPIYIINDIYPEVEESFRVDLLNQTTGGASLGDVTRAVITIEASDDPYGSFVFQILTITVGEPESNSVKVNLPIIRNSGTLGHVTIQWVATINGQPATDDMQVSSGNLTFAPGETMQNLLLEVLADHIPEIEEVIRVRLTQASNGGSIGPDGVANIIIPANDNPHGTVSFRQLVYRIQEPLERSALVNIAVKRSGGRFGHLQILYSTTEIDVITLAMEQGRDPFSYYELPVQGMPNQPLRTRVNITTAGSPLQGCAAWCLKQQACAAFSFSNASGNPLCFWLVTWATPTTNNTDSWTYRKNSSSVSSLFSSHALAGSDYESITGKWATMLDGEEFANLTVSILTDSLPELDEKFMISLLRVELINMSVTSKNQPSVGEPNTSTVVIMMNGDAFGVFLIYSINPNVTGKGLYVEVQEQPQTTVELVIERREGSLGQVTVGWNVIGGTATKNSDFIGNGETLTFDEGETRKTVTLKILDDFEPEDDETILIGLTHADGGSRILPSSSAVTILILANDNVAGVISFQTASRSVIGREGQILSFDVLRTAPGRGNVTVNWRILGQRLEQNFANISGVLYFSENSLNTTLFVKLLDDQIPEEKDQYSIMLYNVVTQGVHLTGAAVLDSQGYEAVLTVEASDEPHGVLSFAPSSRIVLTPEANKTIQLFINREFGSLGAINVTYATVRGKLHLANQTEGQLAEPGSDFIPVSGTLILREGETSAAIVITILEDDIPELQEFFLVNLTSVVLLLNPVTSSPPRLENEALIHYRLKDAEGLVAQIIIDANDGVRGVIEWQSTTFEINETQGSLTLVAYRNRGTYGNVSVFMYTQNLGAHLGTDFNVTSKILSFSDGERYKYIDITIFDDDLPEGDEAFLVILANPSFGLELGRNTTATVTIFANDDGHGILSFNNTDHFYLREPTALYLSESVATMYVVRDPAGAVFGTVTVQYLVTGTNASDASGDLTPTTGYIILEEGVRLKILQITALLDEEPEMDEQFIVTLLHPTGGARLGTRIQTSITVLQNQAPLGLFSIFPVTNRTNTLSVEEGNHIIYLKVSRSNGINMSVSVEWETLSDTAFGIKGTNPVLAVVQNFPEEPEANWCFFTSGDSLYGVLLRSSSSNFSSRSVSTLYQWRGVFVAVEHIQTQNPQRCIAFNISGVQYVIITHGEIKPSNNSLYTLTSGLKLQLVQTLSVPETSDVKHFSSGDEDYLVIASRMAIPETSQVFKWMNGLFVLHQNLSSYGMVRIALLHRGGEVYMAVSPTSTSQNSLLYTWWNNEFRNPREVPVNETIQVEAVPSGGDIYLLFAKASIAGARTTCEVFVWKTGQPFFRHFQSIPFIDLKMIHTFTPPSGFVQILLAGKNASAVYSWTSETSRFSLALEAPSANQLVSVPVRSFNSTKNLIALAGNNYSHIYELVTISNQSDYIPSSGELKFEPGDREMVVAINVLDDNIPEDNESFRVRLKNAKGGAEIGGNGYITIIIPSNDDAHGVIGFTQSSLLKQAEELEQDNLVTFSIERLRGTFGRVTVEWTASGSVSDVSPAAGVVTFSEGQVIATITLAVLADAAPELSETVSVTLSRVTTIGVLDSSRGAVLDQTKARAVLVILPNDSPNGVVGWHPDFLFVRVAEPEGNSTVISLKIIREQGFVGDIVVHLTSRTNFLLLPIYHATANQDYLVINKTVIILENQTIAVCQVAILSDDTPELDESFVVNITEVYLRNSSLAGGQPSVKRPGAEVVEITIEENDDPRGVVQFNVTKGVGGAVAGFELPSPQNILRLPVIRQRGRFGVIHLYWEATPSTASVEDFSPSFGNLTFTEGQSAGVIEIAIVDDDVIEFSEIFNVTLMRVTGGARLGEETRVTVNIPPNDSPVGVFGFTERVVTVYEPKSPGDPAGSVSLTVARSQGGRGAVRIIWMLEDAAKFDLSPLNGTIVFNETDSRKNIVLQAIQDGLLEGNERYSIQLIAVDNTEIAPFDGTATIIVMGDQGALGTVAIAPSSRHVLIGEPSGMYNGTASISLIRGPGIFGEIVINWNITPPLLNEFVETSGTLTMRDLQSAAVIRIQTLDDDIPEEKKHFQFHLTAVTEGGLINESMRVANITMAASDFPYGQFVFTQELLQISEEAKLVNFTVKRLSGTFGQVRLRYQTSNGTAISGTDFTAKVGELLFMPNETVKGFSVEIWDDDLPEGPEDFFLSITAVELQGSDHDFIVRENGLQIDQPPGIGNASIVRIIIMKSDNAEGIIEFHPQFIAVQVEEDAGMVMIPVLRNRGTYGYVTADFISHSISALPNGVDYNISNASVIFHHGQSQSFINVSITDDEEREFAELFEIHLVGATGGAVLGLNLVSQITIAKSDSPNGVVRFLNQSRIIIPNPNTSVILTLVLERTGGLLGDSRILWNILGPNSGDVLSSLNSDIGDPVNGSFSFGDGEGGVRMISLEIYPHTEIEVQEAFTVKLHVGRGESEIDPKSGNVTIIIQKFGDPNGIVQFAAESLSKTNYSEPTSSQGPLNITLFIKRVQGDMGDVKVYWTLYSDSDVTNDFSSTNGSVTIANKQSTAKIFLQLLPDDVPELDEIYMVYLSAVEGGAELDQERSVSAFTVFANDDPHGVFILYSSRQTIVLMNDLSRYFQINVTRLAGKFGNVSAEYRISSGNQEQKIIMNNSVGSVLIKDGSSYGVDLVPISNQVFLVPGFNFTLELTNVNLIGANTSTVPQILKDGGKPATVTVPDAAANSEVGFDSVAYQLTNISAGTCQALISRRGLYGPLKVDWRSGYPLGTTPEGVHLGNITPEFGVVMFSHGEPSKVIQLVLTVNTSRPESFLLHLSNLSSNVSGGTRLRSGFTVAQIEPLGVFQLAPSSRQVTVEEGVHVVSVHVQRLYGFQGNKTKVKYKTVAASAKAHEDFVPIENGEAIFENLQISAIINITIIDDKIPEMDEVFYVNLTLVELVGMFQKNPRLNSDFSVASITISANDITNGVFTLGPSLIHTEEEANASTPNAVLLNVRRTQGLKGVVKVTIKTFGGTSAQDGLSGLPFHSTHEMSRSPWASEGLDFEEQIIAITFQDGQMETNVSIRILDDDEPEGQEVFYVFLTDPQGGAEVSEEASYTTIFITGNDLQNGILGFSMESLYGMVLDEDSENRTVKLIVRRQPNRAFESVNISWRATFNQTSVELQKDGVNLVNELLAVSGVTTCFEGQIKCTISVEIKPDEVPEFETFFFIELYEVSAGAALNSSIKFAYIAVPESDAPRGLIYFALGSRVAVAQKKTTLITLQVSRKPSVGVATSVRYTMEELKKAETVGRTLMSPAIAGKDFVKSEGILIFEPGQTNVALDVRLTPDTASLNPFPKRLQVILTDPTGGAKIDYLYRIANITIVSDTASQAVWGLIDQLYQPLDEDILNRVLENVVTKVATEKTEEQLSALINIMDKITAEGEKQPLSEKSRLLFYDVLCSLANPSRRDTRGYSHLAEMAERYAFSLPVGFNCGSSGERNKTILDSCPYVAISAFNWYPQQVNGHKFEGKNRDFLQVPERLLLVPPVPPAAGEEDCKIIQFTEYSSEQWFLTDNKKTALSGKILSVSLKGQNSIPLTNNNKITYQIYASGNRIVPEKSLCLLWNQAADSWLSDGQFCKVVAETTDYVECACSHMSVYAVYAQTDALSSYNEAFFSAGFICISGFTLAILSHLFCSRSSMFAAKLLTHMMVASLGTQISFLISAYVSPKLSTESCSALGGVAHYLYLCQFSWMLVQAVNFWYVLVMNDEHTERRHLLFFILGWGLPALVVILLLVILRGAYHWSMTHIYGLIHDDICLLPNVYAALFTAALVPLVCLVVVFVVFIHAYQVTPQWKAYDDVFRGRTNAAEVPLVLYLFALISVTWLWGGLHIAYRHLWMLVLFVIFNSLQGLYVFVVYFILHNQLCCPTKASYSIEMNGHSSPGSAFFTQGSGMPPAGAEISKSTQNLISAMEEMPADWERTSQIYKQSPQNGDGFNLSGGYSNGSLVADEESQEFDDLIFALKAGEYLCS</sequence>
<dbReference type="FunFam" id="2.60.40.2030:FF:000012">
    <property type="entry name" value="Adhesion G-protein coupled receptor V1"/>
    <property type="match status" value="1"/>
</dbReference>
<evidence type="ECO:0000256" key="7">
    <source>
        <dbReference type="ARBA" id="ARBA00022729"/>
    </source>
</evidence>
<dbReference type="Proteomes" id="UP001066276">
    <property type="component" value="Chromosome 1_2"/>
</dbReference>
<evidence type="ECO:0000256" key="21">
    <source>
        <dbReference type="SAM" id="Phobius"/>
    </source>
</evidence>
<dbReference type="InterPro" id="IPR017981">
    <property type="entry name" value="GPCR_2-like_7TM"/>
</dbReference>
<dbReference type="GO" id="GO:0016787">
    <property type="term" value="F:hydrolase activity"/>
    <property type="evidence" value="ECO:0007669"/>
    <property type="project" value="UniProtKB-KW"/>
</dbReference>
<dbReference type="InterPro" id="IPR009039">
    <property type="entry name" value="EAR"/>
</dbReference>
<evidence type="ECO:0000256" key="3">
    <source>
        <dbReference type="ARBA" id="ARBA00004651"/>
    </source>
</evidence>
<evidence type="ECO:0000256" key="11">
    <source>
        <dbReference type="ARBA" id="ARBA00022989"/>
    </source>
</evidence>
<organism evidence="24 25">
    <name type="scientific">Pleurodeles waltl</name>
    <name type="common">Iberian ribbed newt</name>
    <dbReference type="NCBI Taxonomy" id="8319"/>
    <lineage>
        <taxon>Eukaryota</taxon>
        <taxon>Metazoa</taxon>
        <taxon>Chordata</taxon>
        <taxon>Craniata</taxon>
        <taxon>Vertebrata</taxon>
        <taxon>Euteleostomi</taxon>
        <taxon>Amphibia</taxon>
        <taxon>Batrachia</taxon>
        <taxon>Caudata</taxon>
        <taxon>Salamandroidea</taxon>
        <taxon>Salamandridae</taxon>
        <taxon>Pleurodelinae</taxon>
        <taxon>Pleurodeles</taxon>
    </lineage>
</organism>
<dbReference type="InterPro" id="IPR000203">
    <property type="entry name" value="GPS"/>
</dbReference>
<feature type="transmembrane region" description="Helical" evidence="21">
    <location>
        <begin position="5989"/>
        <end position="6013"/>
    </location>
</feature>
<keyword evidence="6 21" id="KW-0812">Transmembrane</keyword>
<evidence type="ECO:0000256" key="20">
    <source>
        <dbReference type="ARBA" id="ARBA00083929"/>
    </source>
</evidence>
<dbReference type="PROSITE" id="PS50221">
    <property type="entry name" value="GAIN_B"/>
    <property type="match status" value="1"/>
</dbReference>
<dbReference type="Pfam" id="PF13385">
    <property type="entry name" value="Laminin_G_3"/>
    <property type="match status" value="1"/>
</dbReference>
<dbReference type="SMART" id="SM00237">
    <property type="entry name" value="Calx_beta"/>
    <property type="match status" value="19"/>
</dbReference>
<evidence type="ECO:0000256" key="10">
    <source>
        <dbReference type="ARBA" id="ARBA00022837"/>
    </source>
</evidence>
<dbReference type="FunFam" id="1.20.1070.10:FF:000178">
    <property type="entry name" value="Adhesion G-protein coupled receptor V1"/>
    <property type="match status" value="1"/>
</dbReference>
<keyword evidence="25" id="KW-1185">Reference proteome</keyword>
<dbReference type="GO" id="GO:0005737">
    <property type="term" value="C:cytoplasm"/>
    <property type="evidence" value="ECO:0007669"/>
    <property type="project" value="TreeGrafter"/>
</dbReference>
<evidence type="ECO:0000256" key="18">
    <source>
        <dbReference type="ARBA" id="ARBA00070037"/>
    </source>
</evidence>
<proteinExistence type="inferred from homology"/>
<evidence type="ECO:0000256" key="6">
    <source>
        <dbReference type="ARBA" id="ARBA00022692"/>
    </source>
</evidence>
<evidence type="ECO:0000256" key="5">
    <source>
        <dbReference type="ARBA" id="ARBA00022475"/>
    </source>
</evidence>
<keyword evidence="16" id="KW-0807">Transducer</keyword>
<feature type="transmembrane region" description="Helical" evidence="21">
    <location>
        <begin position="6040"/>
        <end position="6061"/>
    </location>
</feature>
<dbReference type="GO" id="GO:0001917">
    <property type="term" value="C:photoreceptor inner segment"/>
    <property type="evidence" value="ECO:0007669"/>
    <property type="project" value="UniProtKB-SubCell"/>
</dbReference>
<dbReference type="Gene3D" id="1.20.1070.10">
    <property type="entry name" value="Rhodopsin 7-helix transmembrane proteins"/>
    <property type="match status" value="1"/>
</dbReference>
<dbReference type="FunFam" id="2.60.40.2030:FF:000009">
    <property type="entry name" value="adhesion G-protein coupled receptor V1"/>
    <property type="match status" value="1"/>
</dbReference>
<dbReference type="SMART" id="SM00560">
    <property type="entry name" value="LamGL"/>
    <property type="match status" value="1"/>
</dbReference>
<keyword evidence="12" id="KW-0297">G-protein coupled receptor</keyword>
<dbReference type="GO" id="GO:0007605">
    <property type="term" value="P:sensory perception of sound"/>
    <property type="evidence" value="ECO:0007669"/>
    <property type="project" value="TreeGrafter"/>
</dbReference>
<dbReference type="FunFam" id="2.60.40.2030:FF:000013">
    <property type="entry name" value="Adhesion G-protein coupled receptor V1"/>
    <property type="match status" value="1"/>
</dbReference>
<dbReference type="InterPro" id="IPR006558">
    <property type="entry name" value="LamG-like"/>
</dbReference>
<evidence type="ECO:0000256" key="17">
    <source>
        <dbReference type="ARBA" id="ARBA00023273"/>
    </source>
</evidence>
<dbReference type="Pfam" id="PF03160">
    <property type="entry name" value="Calx-beta"/>
    <property type="match status" value="34"/>
</dbReference>
<dbReference type="GO" id="GO:0010855">
    <property type="term" value="F:adenylate cyclase inhibitor activity"/>
    <property type="evidence" value="ECO:0007669"/>
    <property type="project" value="TreeGrafter"/>
</dbReference>
<evidence type="ECO:0000313" key="25">
    <source>
        <dbReference type="Proteomes" id="UP001066276"/>
    </source>
</evidence>
<evidence type="ECO:0000256" key="15">
    <source>
        <dbReference type="ARBA" id="ARBA00023170"/>
    </source>
</evidence>
<reference evidence="24" key="1">
    <citation type="journal article" date="2022" name="bioRxiv">
        <title>Sequencing and chromosome-scale assembly of the giantPleurodeles waltlgenome.</title>
        <authorList>
            <person name="Brown T."/>
            <person name="Elewa A."/>
            <person name="Iarovenko S."/>
            <person name="Subramanian E."/>
            <person name="Araus A.J."/>
            <person name="Petzold A."/>
            <person name="Susuki M."/>
            <person name="Suzuki K.-i.T."/>
            <person name="Hayashi T."/>
            <person name="Toyoda A."/>
            <person name="Oliveira C."/>
            <person name="Osipova E."/>
            <person name="Leigh N.D."/>
            <person name="Simon A."/>
            <person name="Yun M.H."/>
        </authorList>
    </citation>
    <scope>NUCLEOTIDE SEQUENCE</scope>
    <source>
        <strain evidence="24">20211129_DDA</strain>
        <tissue evidence="24">Liver</tissue>
    </source>
</reference>
<feature type="transmembrane region" description="Helical" evidence="21">
    <location>
        <begin position="5944"/>
        <end position="5969"/>
    </location>
</feature>
<dbReference type="FunFam" id="2.60.40.2030:FF:000023">
    <property type="entry name" value="Adhesion G protein-coupled receptor V1"/>
    <property type="match status" value="1"/>
</dbReference>
<evidence type="ECO:0000256" key="14">
    <source>
        <dbReference type="ARBA" id="ARBA00023157"/>
    </source>
</evidence>
<feature type="transmembrane region" description="Helical" evidence="21">
    <location>
        <begin position="5873"/>
        <end position="5892"/>
    </location>
</feature>
<keyword evidence="11 21" id="KW-1133">Transmembrane helix</keyword>
<evidence type="ECO:0000256" key="2">
    <source>
        <dbReference type="ARBA" id="ARBA00004437"/>
    </source>
</evidence>
<evidence type="ECO:0000256" key="1">
    <source>
        <dbReference type="ARBA" id="ARBA00004289"/>
    </source>
</evidence>
<accession>A0AAV7W6D9</accession>
<dbReference type="PANTHER" id="PTHR46682">
    <property type="entry name" value="ADHESION G-PROTEIN COUPLED RECEPTOR V1"/>
    <property type="match status" value="1"/>
</dbReference>
<dbReference type="PANTHER" id="PTHR46682:SF1">
    <property type="entry name" value="ADHESION G-PROTEIN COUPLED RECEPTOR V1"/>
    <property type="match status" value="1"/>
</dbReference>
<keyword evidence="17" id="KW-0966">Cell projection</keyword>
<dbReference type="FunFam" id="2.60.40.2030:FF:000021">
    <property type="entry name" value="Adhesion G protein-coupled receptor V1"/>
    <property type="match status" value="1"/>
</dbReference>
<comment type="subcellular location">
    <subcellularLocation>
        <location evidence="3">Cell membrane</location>
        <topology evidence="3">Multi-pass membrane protein</topology>
    </subcellularLocation>
    <subcellularLocation>
        <location evidence="1">Cell projection</location>
        <location evidence="1">Stereocilium membrane</location>
    </subcellularLocation>
    <subcellularLocation>
        <location evidence="2">Photoreceptor inner segment</location>
    </subcellularLocation>
</comment>
<dbReference type="GO" id="GO:0048513">
    <property type="term" value="P:animal organ development"/>
    <property type="evidence" value="ECO:0007669"/>
    <property type="project" value="UniProtKB-ARBA"/>
</dbReference>
<keyword evidence="7" id="KW-0732">Signal</keyword>
<feature type="domain" description="GAIN-B" evidence="22">
    <location>
        <begin position="5677"/>
        <end position="5836"/>
    </location>
</feature>
<feature type="transmembrane region" description="Helical" evidence="21">
    <location>
        <begin position="21"/>
        <end position="40"/>
    </location>
</feature>
<comment type="caution">
    <text evidence="24">The sequence shown here is derived from an EMBL/GenBank/DDBJ whole genome shotgun (WGS) entry which is preliminary data.</text>
</comment>
<evidence type="ECO:0000256" key="8">
    <source>
        <dbReference type="ARBA" id="ARBA00022737"/>
    </source>
</evidence>
<dbReference type="FunFam" id="2.60.40.2030:FF:000048">
    <property type="entry name" value="Adhesion G-protein coupled receptor V1"/>
    <property type="match status" value="1"/>
</dbReference>
<gene>
    <name evidence="24" type="ORF">NDU88_004077</name>
</gene>
<dbReference type="SUPFAM" id="SSF141072">
    <property type="entry name" value="CalX-like"/>
    <property type="match status" value="37"/>
</dbReference>
<dbReference type="Pfam" id="PF00002">
    <property type="entry name" value="7tm_2"/>
    <property type="match status" value="1"/>
</dbReference>
<dbReference type="InterPro" id="IPR013320">
    <property type="entry name" value="ConA-like_dom_sf"/>
</dbReference>
<keyword evidence="10" id="KW-0106">Calcium</keyword>
<dbReference type="GO" id="GO:0001965">
    <property type="term" value="F:G-protein alpha-subunit binding"/>
    <property type="evidence" value="ECO:0007669"/>
    <property type="project" value="TreeGrafter"/>
</dbReference>
<feature type="transmembrane region" description="Helical" evidence="21">
    <location>
        <begin position="6067"/>
        <end position="6088"/>
    </location>
</feature>
<dbReference type="EMBL" id="JANPWB010000002">
    <property type="protein sequence ID" value="KAJ1208694.1"/>
    <property type="molecule type" value="Genomic_DNA"/>
</dbReference>
<dbReference type="SUPFAM" id="SSF49899">
    <property type="entry name" value="Concanavalin A-like lectins/glucanases"/>
    <property type="match status" value="1"/>
</dbReference>
<dbReference type="GO" id="GO:0007166">
    <property type="term" value="P:cell surface receptor signaling pathway"/>
    <property type="evidence" value="ECO:0007669"/>
    <property type="project" value="InterPro"/>
</dbReference>
<evidence type="ECO:0000259" key="23">
    <source>
        <dbReference type="PROSITE" id="PS50261"/>
    </source>
</evidence>
<dbReference type="InterPro" id="IPR005492">
    <property type="entry name" value="EPTP"/>
</dbReference>
<dbReference type="Pfam" id="PF03736">
    <property type="entry name" value="EPTP"/>
    <property type="match status" value="1"/>
</dbReference>